<protein>
    <submittedName>
        <fullName evidence="4">SPOR domain-containing protein</fullName>
    </submittedName>
</protein>
<dbReference type="RefSeq" id="WP_150060908.1">
    <property type="nucleotide sequence ID" value="NZ_JACHII010000003.1"/>
</dbReference>
<organism evidence="4 5">
    <name type="scientific">Roseospira marina</name>
    <dbReference type="NCBI Taxonomy" id="140057"/>
    <lineage>
        <taxon>Bacteria</taxon>
        <taxon>Pseudomonadati</taxon>
        <taxon>Pseudomonadota</taxon>
        <taxon>Alphaproteobacteria</taxon>
        <taxon>Rhodospirillales</taxon>
        <taxon>Rhodospirillaceae</taxon>
        <taxon>Roseospira</taxon>
    </lineage>
</organism>
<dbReference type="AlphaFoldDB" id="A0A5M6IG86"/>
<feature type="compositionally biased region" description="Pro residues" evidence="1">
    <location>
        <begin position="263"/>
        <end position="273"/>
    </location>
</feature>
<feature type="region of interest" description="Disordered" evidence="1">
    <location>
        <begin position="1"/>
        <end position="58"/>
    </location>
</feature>
<feature type="compositionally biased region" description="Pro residues" evidence="1">
    <location>
        <begin position="190"/>
        <end position="200"/>
    </location>
</feature>
<dbReference type="PROSITE" id="PS51724">
    <property type="entry name" value="SPOR"/>
    <property type="match status" value="1"/>
</dbReference>
<evidence type="ECO:0000259" key="3">
    <source>
        <dbReference type="PROSITE" id="PS51724"/>
    </source>
</evidence>
<dbReference type="InterPro" id="IPR036680">
    <property type="entry name" value="SPOR-like_sf"/>
</dbReference>
<dbReference type="OrthoDB" id="7338235at2"/>
<dbReference type="GO" id="GO:0042834">
    <property type="term" value="F:peptidoglycan binding"/>
    <property type="evidence" value="ECO:0007669"/>
    <property type="project" value="InterPro"/>
</dbReference>
<keyword evidence="2" id="KW-0472">Membrane</keyword>
<evidence type="ECO:0000256" key="2">
    <source>
        <dbReference type="SAM" id="Phobius"/>
    </source>
</evidence>
<feature type="compositionally biased region" description="Polar residues" evidence="1">
    <location>
        <begin position="102"/>
        <end position="111"/>
    </location>
</feature>
<keyword evidence="2" id="KW-1133">Transmembrane helix</keyword>
<feature type="region of interest" description="Disordered" evidence="1">
    <location>
        <begin position="144"/>
        <end position="163"/>
    </location>
</feature>
<dbReference type="InterPro" id="IPR007730">
    <property type="entry name" value="SPOR-like_dom"/>
</dbReference>
<feature type="domain" description="SPOR" evidence="3">
    <location>
        <begin position="303"/>
        <end position="388"/>
    </location>
</feature>
<keyword evidence="2" id="KW-0812">Transmembrane</keyword>
<feature type="region of interest" description="Disordered" evidence="1">
    <location>
        <begin position="102"/>
        <end position="139"/>
    </location>
</feature>
<dbReference type="EMBL" id="VWPJ01000002">
    <property type="protein sequence ID" value="KAA5606897.1"/>
    <property type="molecule type" value="Genomic_DNA"/>
</dbReference>
<dbReference type="Pfam" id="PF05036">
    <property type="entry name" value="SPOR"/>
    <property type="match status" value="1"/>
</dbReference>
<comment type="caution">
    <text evidence="4">The sequence shown here is derived from an EMBL/GenBank/DDBJ whole genome shotgun (WGS) entry which is preliminary data.</text>
</comment>
<accession>A0A5M6IG86</accession>
<evidence type="ECO:0000256" key="1">
    <source>
        <dbReference type="SAM" id="MobiDB-lite"/>
    </source>
</evidence>
<name>A0A5M6IG86_9PROT</name>
<feature type="compositionally biased region" description="Basic and acidic residues" evidence="1">
    <location>
        <begin position="29"/>
        <end position="50"/>
    </location>
</feature>
<gene>
    <name evidence="4" type="ORF">F1188_03000</name>
</gene>
<feature type="compositionally biased region" description="Low complexity" evidence="1">
    <location>
        <begin position="121"/>
        <end position="135"/>
    </location>
</feature>
<feature type="compositionally biased region" description="Pro residues" evidence="1">
    <location>
        <begin position="282"/>
        <end position="297"/>
    </location>
</feature>
<feature type="region of interest" description="Disordered" evidence="1">
    <location>
        <begin position="186"/>
        <end position="309"/>
    </location>
</feature>
<reference evidence="4 5" key="1">
    <citation type="submission" date="2019-09" db="EMBL/GenBank/DDBJ databases">
        <title>Genome sequence of Roseospira marina, one of the more divergent members of the non-sulfur purple photosynthetic bacterial family, the Rhodospirillaceae.</title>
        <authorList>
            <person name="Meyer T."/>
            <person name="Kyndt J."/>
        </authorList>
    </citation>
    <scope>NUCLEOTIDE SEQUENCE [LARGE SCALE GENOMIC DNA]</scope>
    <source>
        <strain evidence="4 5">DSM 15113</strain>
    </source>
</reference>
<evidence type="ECO:0000313" key="4">
    <source>
        <dbReference type="EMBL" id="KAA5606897.1"/>
    </source>
</evidence>
<dbReference type="SUPFAM" id="SSF110997">
    <property type="entry name" value="Sporulation related repeat"/>
    <property type="match status" value="1"/>
</dbReference>
<dbReference type="Proteomes" id="UP000324065">
    <property type="component" value="Unassembled WGS sequence"/>
</dbReference>
<dbReference type="Gene3D" id="3.30.70.1070">
    <property type="entry name" value="Sporulation related repeat"/>
    <property type="match status" value="1"/>
</dbReference>
<feature type="compositionally biased region" description="Low complexity" evidence="1">
    <location>
        <begin position="205"/>
        <end position="218"/>
    </location>
</feature>
<keyword evidence="5" id="KW-1185">Reference proteome</keyword>
<sequence length="388" mass="40123">MPGIKRARGDGREEPVALGDEIFGMMGSEGRRDPFEEPPPSREPVDREPVDFDFDLDDDDLVAEPRARQRDGLPYVGLLGGLAALVVVAGGLWLVFAPSSDDTVTMPSGGSSVAVLEPMPSDGAASGAASGTADGPELPVVRAEDSPYREAPESPGGMQVENKDKLIYGRLDGEGEAGEGAGVEELLPAPARPQPPPQPDPKPELAPQRSEGAPDAVPGAPPMPGGAGDVAEEAPGGTSENGGVPAPFLPETPESESAEPEAAPEPPPAPAAPAVPSVTERPPAPPPAPAAPEPQPEPENVAATAQQGPQVQLAAFRERSLAERQWAQLKAAHPDLLGSVPHVIVFADLGDRGQFYRLRAGPLGSADAAQSLCQALKLRDVECLIVRE</sequence>
<proteinExistence type="predicted"/>
<evidence type="ECO:0000313" key="5">
    <source>
        <dbReference type="Proteomes" id="UP000324065"/>
    </source>
</evidence>
<feature type="transmembrane region" description="Helical" evidence="2">
    <location>
        <begin position="75"/>
        <end position="96"/>
    </location>
</feature>